<evidence type="ECO:0000256" key="5">
    <source>
        <dbReference type="ARBA" id="ARBA00038903"/>
    </source>
</evidence>
<dbReference type="PANTHER" id="PTHR11782:SF83">
    <property type="entry name" value="GUANOSINE-DIPHOSPHATASE"/>
    <property type="match status" value="1"/>
</dbReference>
<comment type="caution">
    <text evidence="10">The sequence shown here is derived from an EMBL/GenBank/DDBJ whole genome shotgun (WGS) entry which is preliminary data.</text>
</comment>
<proteinExistence type="inferred from homology"/>
<feature type="compositionally biased region" description="Basic and acidic residues" evidence="8">
    <location>
        <begin position="10"/>
        <end position="20"/>
    </location>
</feature>
<accession>A0A9P5Q176</accession>
<dbReference type="GO" id="GO:0004382">
    <property type="term" value="F:GDP phosphatase activity"/>
    <property type="evidence" value="ECO:0007669"/>
    <property type="project" value="UniProtKB-EC"/>
</dbReference>
<sequence length="564" mass="62029">MVKNVALKKGSRDLKARTAETTRAGDGSHSTGASTNISEIHTRSQSLNLPSQEKSGDNTQMITSPRSSNYDRLEGGMGPSRMNKQRFGWKKIAIAATVIIGCIWYFSPREPANILIKLTVYPTPTSGAEPVLQPAPSTDKPTSPLENPDPSKSTHCTTPYAPHLPLVQYALMIDAGSTGSRIHIYKFNNCGSSPSYEYEVFKQRQPGLSTAESLDILLDEALRVVPSSMRASTAGLRLLPGSQSKDILDAVTRRINSKYPFALHEPDGVVIMDGKDEGVYAWITANYLLNTIGLTLLLIRRRGSTQIVFEPTFTKPNGGLEEGEHKYELEFGGKTHILYQHSYLGYGLMSARAHVHQLVEFMDSLQNPATSDVDTVPSTIGTKRNVDIKDECAKTKKTVVMDGEQVVELVMAKDAICEVKPCSFNGVYQPSLLDSFASGKILLLSYFFDRLDPLLSAEATGSGTTLDKLTVSTIASLAKDVCLGREAWVTRWGSHKDLMDELEDRPEWCLDLTFMYALLRLGYEFKDDRAVVIGKQIRDTELGWCLGATIAMVGAGDLKCRIVD</sequence>
<dbReference type="GO" id="GO:0000139">
    <property type="term" value="C:Golgi membrane"/>
    <property type="evidence" value="ECO:0007669"/>
    <property type="project" value="UniProtKB-SubCell"/>
</dbReference>
<name>A0A9P5Q176_9AGAR</name>
<evidence type="ECO:0000256" key="6">
    <source>
        <dbReference type="PIRSR" id="PIRSR600407-1"/>
    </source>
</evidence>
<feature type="transmembrane region" description="Helical" evidence="9">
    <location>
        <begin position="87"/>
        <end position="106"/>
    </location>
</feature>
<dbReference type="Gene3D" id="3.30.420.40">
    <property type="match status" value="1"/>
</dbReference>
<keyword evidence="11" id="KW-1185">Reference proteome</keyword>
<evidence type="ECO:0000256" key="8">
    <source>
        <dbReference type="SAM" id="MobiDB-lite"/>
    </source>
</evidence>
<comment type="subcellular location">
    <subcellularLocation>
        <location evidence="1">Golgi apparatus membrane</location>
        <topology evidence="1">Single-pass type II membrane protein</topology>
    </subcellularLocation>
</comment>
<feature type="region of interest" description="Disordered" evidence="8">
    <location>
        <begin position="1"/>
        <end position="82"/>
    </location>
</feature>
<evidence type="ECO:0000256" key="7">
    <source>
        <dbReference type="RuleBase" id="RU003833"/>
    </source>
</evidence>
<evidence type="ECO:0000256" key="3">
    <source>
        <dbReference type="ARBA" id="ARBA00022801"/>
    </source>
</evidence>
<keyword evidence="9" id="KW-0472">Membrane</keyword>
<feature type="region of interest" description="Disordered" evidence="8">
    <location>
        <begin position="127"/>
        <end position="154"/>
    </location>
</feature>
<comment type="function">
    <text evidence="4">After transfer of sugars to endogenous macromolecular acceptors, the enzyme converts nucleoside diphosphates to nucleoside monophosphates which in turn exit the Golgi lumen in a coupled antiporter reaction, allowing entry of additional nucleotide sugar from the cytosol.</text>
</comment>
<evidence type="ECO:0000313" key="11">
    <source>
        <dbReference type="Proteomes" id="UP000772434"/>
    </source>
</evidence>
<evidence type="ECO:0000256" key="1">
    <source>
        <dbReference type="ARBA" id="ARBA00004323"/>
    </source>
</evidence>
<protein>
    <recommendedName>
        <fullName evidence="5">guanosine-diphosphatase</fullName>
        <ecNumber evidence="5">3.6.1.42</ecNumber>
    </recommendedName>
</protein>
<reference evidence="10" key="1">
    <citation type="submission" date="2020-11" db="EMBL/GenBank/DDBJ databases">
        <authorList>
            <consortium name="DOE Joint Genome Institute"/>
            <person name="Ahrendt S."/>
            <person name="Riley R."/>
            <person name="Andreopoulos W."/>
            <person name="Labutti K."/>
            <person name="Pangilinan J."/>
            <person name="Ruiz-Duenas F.J."/>
            <person name="Barrasa J.M."/>
            <person name="Sanchez-Garcia M."/>
            <person name="Camarero S."/>
            <person name="Miyauchi S."/>
            <person name="Serrano A."/>
            <person name="Linde D."/>
            <person name="Babiker R."/>
            <person name="Drula E."/>
            <person name="Ayuso-Fernandez I."/>
            <person name="Pacheco R."/>
            <person name="Padilla G."/>
            <person name="Ferreira P."/>
            <person name="Barriuso J."/>
            <person name="Kellner H."/>
            <person name="Castanera R."/>
            <person name="Alfaro M."/>
            <person name="Ramirez L."/>
            <person name="Pisabarro A.G."/>
            <person name="Kuo A."/>
            <person name="Tritt A."/>
            <person name="Lipzen A."/>
            <person name="He G."/>
            <person name="Yan M."/>
            <person name="Ng V."/>
            <person name="Cullen D."/>
            <person name="Martin F."/>
            <person name="Rosso M.-N."/>
            <person name="Henrissat B."/>
            <person name="Hibbett D."/>
            <person name="Martinez A.T."/>
            <person name="Grigoriev I.V."/>
        </authorList>
    </citation>
    <scope>NUCLEOTIDE SEQUENCE</scope>
    <source>
        <strain evidence="10">AH 40177</strain>
    </source>
</reference>
<dbReference type="Gene3D" id="3.30.420.150">
    <property type="entry name" value="Exopolyphosphatase. Domain 2"/>
    <property type="match status" value="1"/>
</dbReference>
<dbReference type="EC" id="3.6.1.42" evidence="5"/>
<dbReference type="PANTHER" id="PTHR11782">
    <property type="entry name" value="ADENOSINE/GUANOSINE DIPHOSPHATASE"/>
    <property type="match status" value="1"/>
</dbReference>
<feature type="compositionally biased region" description="Polar residues" evidence="8">
    <location>
        <begin position="28"/>
        <end position="68"/>
    </location>
</feature>
<dbReference type="GO" id="GO:0009134">
    <property type="term" value="P:nucleoside diphosphate catabolic process"/>
    <property type="evidence" value="ECO:0007669"/>
    <property type="project" value="TreeGrafter"/>
</dbReference>
<keyword evidence="9" id="KW-0812">Transmembrane</keyword>
<dbReference type="GO" id="GO:0017111">
    <property type="term" value="F:ribonucleoside triphosphate phosphatase activity"/>
    <property type="evidence" value="ECO:0007669"/>
    <property type="project" value="TreeGrafter"/>
</dbReference>
<dbReference type="InterPro" id="IPR000407">
    <property type="entry name" value="GDA1_CD39_NTPase"/>
</dbReference>
<keyword evidence="9" id="KW-1133">Transmembrane helix</keyword>
<feature type="compositionally biased region" description="Polar residues" evidence="8">
    <location>
        <begin position="135"/>
        <end position="154"/>
    </location>
</feature>
<feature type="active site" description="Proton acceptor" evidence="6">
    <location>
        <position position="277"/>
    </location>
</feature>
<dbReference type="PROSITE" id="PS01238">
    <property type="entry name" value="GDA1_CD39_NTPASE"/>
    <property type="match status" value="1"/>
</dbReference>
<keyword evidence="3 7" id="KW-0378">Hydrolase</keyword>
<dbReference type="Pfam" id="PF01150">
    <property type="entry name" value="GDA1_CD39"/>
    <property type="match status" value="1"/>
</dbReference>
<dbReference type="AlphaFoldDB" id="A0A9P5Q176"/>
<dbReference type="GO" id="GO:0045134">
    <property type="term" value="F:UDP phosphatase activity"/>
    <property type="evidence" value="ECO:0007669"/>
    <property type="project" value="TreeGrafter"/>
</dbReference>
<evidence type="ECO:0000256" key="2">
    <source>
        <dbReference type="ARBA" id="ARBA00009283"/>
    </source>
</evidence>
<evidence type="ECO:0000256" key="4">
    <source>
        <dbReference type="ARBA" id="ARBA00037742"/>
    </source>
</evidence>
<organism evidence="10 11">
    <name type="scientific">Rhodocollybia butyracea</name>
    <dbReference type="NCBI Taxonomy" id="206335"/>
    <lineage>
        <taxon>Eukaryota</taxon>
        <taxon>Fungi</taxon>
        <taxon>Dikarya</taxon>
        <taxon>Basidiomycota</taxon>
        <taxon>Agaricomycotina</taxon>
        <taxon>Agaricomycetes</taxon>
        <taxon>Agaricomycetidae</taxon>
        <taxon>Agaricales</taxon>
        <taxon>Marasmiineae</taxon>
        <taxon>Omphalotaceae</taxon>
        <taxon>Rhodocollybia</taxon>
    </lineage>
</organism>
<gene>
    <name evidence="10" type="ORF">BDP27DRAFT_1381913</name>
</gene>
<comment type="similarity">
    <text evidence="2 7">Belongs to the GDA1/CD39 NTPase family.</text>
</comment>
<dbReference type="EMBL" id="JADNRY010000021">
    <property type="protein sequence ID" value="KAF9072898.1"/>
    <property type="molecule type" value="Genomic_DNA"/>
</dbReference>
<dbReference type="OrthoDB" id="6372431at2759"/>
<evidence type="ECO:0000313" key="10">
    <source>
        <dbReference type="EMBL" id="KAF9072898.1"/>
    </source>
</evidence>
<dbReference type="GO" id="GO:0006487">
    <property type="term" value="P:protein N-linked glycosylation"/>
    <property type="evidence" value="ECO:0007669"/>
    <property type="project" value="TreeGrafter"/>
</dbReference>
<evidence type="ECO:0000256" key="9">
    <source>
        <dbReference type="SAM" id="Phobius"/>
    </source>
</evidence>
<dbReference type="Proteomes" id="UP000772434">
    <property type="component" value="Unassembled WGS sequence"/>
</dbReference>